<comment type="caution">
    <text evidence="1">The sequence shown here is derived from an EMBL/GenBank/DDBJ whole genome shotgun (WGS) entry which is preliminary data.</text>
</comment>
<dbReference type="STRING" id="472963.BKP45_04955"/>
<reference evidence="1 2" key="1">
    <citation type="submission" date="2016-10" db="EMBL/GenBank/DDBJ databases">
        <title>Draft genome sequences of four alkaliphilic bacteria belonging to the Anaerobacillus genus.</title>
        <authorList>
            <person name="Bassil N.M."/>
            <person name="Lloyd J.R."/>
        </authorList>
    </citation>
    <scope>NUCLEOTIDE SEQUENCE [LARGE SCALE GENOMIC DNA]</scope>
    <source>
        <strain evidence="1 2">DSM 22531</strain>
    </source>
</reference>
<dbReference type="InterPro" id="IPR001646">
    <property type="entry name" value="5peptide_repeat"/>
</dbReference>
<name>A0A1S2MBH9_9BACI</name>
<dbReference type="OrthoDB" id="9798656at2"/>
<sequence length="213" mass="25109">MGRNKLSKGKFNYINMDRRNRNYMYKNFYKSISHGTNFSGSNFNFASLRAAKFTVCSFYKANFYWTEFIGTNIKRSNFESAYFENVTFNSVSFERVNFENAIFKNVKFLNVGLKGVKNFRIEDHDITILNDMPNIVVNQTLNDLIDDLRKNDYIRRSKVLHLKKNRINTLNISILLEYFTDEELIIGLKLAGEKLNKNFSTVSYLIKFIQKEI</sequence>
<evidence type="ECO:0008006" key="3">
    <source>
        <dbReference type="Google" id="ProtNLM"/>
    </source>
</evidence>
<dbReference type="Pfam" id="PF13599">
    <property type="entry name" value="Pentapeptide_4"/>
    <property type="match status" value="1"/>
</dbReference>
<dbReference type="Gene3D" id="2.160.20.80">
    <property type="entry name" value="E3 ubiquitin-protein ligase SopA"/>
    <property type="match status" value="1"/>
</dbReference>
<dbReference type="Proteomes" id="UP000180057">
    <property type="component" value="Unassembled WGS sequence"/>
</dbReference>
<evidence type="ECO:0000313" key="2">
    <source>
        <dbReference type="Proteomes" id="UP000180057"/>
    </source>
</evidence>
<dbReference type="AlphaFoldDB" id="A0A1S2MBH9"/>
<keyword evidence="2" id="KW-1185">Reference proteome</keyword>
<proteinExistence type="predicted"/>
<organism evidence="1 2">
    <name type="scientific">Anaerobacillus alkalidiazotrophicus</name>
    <dbReference type="NCBI Taxonomy" id="472963"/>
    <lineage>
        <taxon>Bacteria</taxon>
        <taxon>Bacillati</taxon>
        <taxon>Bacillota</taxon>
        <taxon>Bacilli</taxon>
        <taxon>Bacillales</taxon>
        <taxon>Bacillaceae</taxon>
        <taxon>Anaerobacillus</taxon>
    </lineage>
</organism>
<dbReference type="EMBL" id="MLQS01000001">
    <property type="protein sequence ID" value="OIJ22029.1"/>
    <property type="molecule type" value="Genomic_DNA"/>
</dbReference>
<accession>A0A1S2MBH9</accession>
<dbReference type="SUPFAM" id="SSF141571">
    <property type="entry name" value="Pentapeptide repeat-like"/>
    <property type="match status" value="1"/>
</dbReference>
<gene>
    <name evidence="1" type="ORF">BKP45_04955</name>
</gene>
<evidence type="ECO:0000313" key="1">
    <source>
        <dbReference type="EMBL" id="OIJ22029.1"/>
    </source>
</evidence>
<dbReference type="RefSeq" id="WP_071388599.1">
    <property type="nucleotide sequence ID" value="NZ_MLQS01000001.1"/>
</dbReference>
<protein>
    <recommendedName>
        <fullName evidence="3">Pentapeptide repeat-containing protein</fullName>
    </recommendedName>
</protein>